<dbReference type="GO" id="GO:0003735">
    <property type="term" value="F:structural constituent of ribosome"/>
    <property type="evidence" value="ECO:0007669"/>
    <property type="project" value="InterPro"/>
</dbReference>
<feature type="region of interest" description="Disordered" evidence="8">
    <location>
        <begin position="113"/>
        <end position="133"/>
    </location>
</feature>
<comment type="function">
    <text evidence="6 7">This protein binds to 23S rRNA in the presence of protein L20.</text>
</comment>
<evidence type="ECO:0000256" key="3">
    <source>
        <dbReference type="ARBA" id="ARBA00022884"/>
    </source>
</evidence>
<evidence type="ECO:0000256" key="8">
    <source>
        <dbReference type="SAM" id="MobiDB-lite"/>
    </source>
</evidence>
<dbReference type="GO" id="GO:0006412">
    <property type="term" value="P:translation"/>
    <property type="evidence" value="ECO:0007669"/>
    <property type="project" value="UniProtKB-UniRule"/>
</dbReference>
<evidence type="ECO:0000313" key="10">
    <source>
        <dbReference type="Proteomes" id="UP000757435"/>
    </source>
</evidence>
<dbReference type="PANTHER" id="PTHR21349">
    <property type="entry name" value="50S RIBOSOMAL PROTEIN L21"/>
    <property type="match status" value="1"/>
</dbReference>
<gene>
    <name evidence="6 9" type="primary">rplU</name>
    <name evidence="6" type="synonym">rpl21</name>
    <name evidence="9" type="ORF">KME15_00295</name>
</gene>
<dbReference type="GO" id="GO:0019843">
    <property type="term" value="F:rRNA binding"/>
    <property type="evidence" value="ECO:0007669"/>
    <property type="project" value="UniProtKB-UniRule"/>
</dbReference>
<dbReference type="Pfam" id="PF00829">
    <property type="entry name" value="Ribosomal_L21p"/>
    <property type="match status" value="1"/>
</dbReference>
<dbReference type="SUPFAM" id="SSF141091">
    <property type="entry name" value="L21p-like"/>
    <property type="match status" value="1"/>
</dbReference>
<evidence type="ECO:0000256" key="1">
    <source>
        <dbReference type="ARBA" id="ARBA00008563"/>
    </source>
</evidence>
<reference evidence="9" key="1">
    <citation type="submission" date="2021-05" db="EMBL/GenBank/DDBJ databases">
        <authorList>
            <person name="Pietrasiak N."/>
            <person name="Ward R."/>
            <person name="Stajich J.E."/>
            <person name="Kurbessoian T."/>
        </authorList>
    </citation>
    <scope>NUCLEOTIDE SEQUENCE</scope>
    <source>
        <strain evidence="9">UHER 2000/2452</strain>
    </source>
</reference>
<keyword evidence="3 6" id="KW-0694">RNA-binding</keyword>
<comment type="caution">
    <text evidence="9">The sequence shown here is derived from an EMBL/GenBank/DDBJ whole genome shotgun (WGS) entry which is preliminary data.</text>
</comment>
<keyword evidence="2 6" id="KW-0699">rRNA-binding</keyword>
<dbReference type="InterPro" id="IPR018258">
    <property type="entry name" value="Ribosomal_bL21_CS"/>
</dbReference>
<dbReference type="InterPro" id="IPR036164">
    <property type="entry name" value="bL21-like_sf"/>
</dbReference>
<evidence type="ECO:0000256" key="7">
    <source>
        <dbReference type="RuleBase" id="RU000562"/>
    </source>
</evidence>
<dbReference type="GO" id="GO:0005840">
    <property type="term" value="C:ribosome"/>
    <property type="evidence" value="ECO:0007669"/>
    <property type="project" value="UniProtKB-KW"/>
</dbReference>
<evidence type="ECO:0000313" key="9">
    <source>
        <dbReference type="EMBL" id="MBW4657090.1"/>
    </source>
</evidence>
<protein>
    <recommendedName>
        <fullName evidence="6">Large ribosomal subunit protein bL21</fullName>
    </recommendedName>
</protein>
<keyword evidence="4 6" id="KW-0689">Ribosomal protein</keyword>
<comment type="similarity">
    <text evidence="1 6 7">Belongs to the bacterial ribosomal protein bL21 family.</text>
</comment>
<dbReference type="Proteomes" id="UP000757435">
    <property type="component" value="Unassembled WGS sequence"/>
</dbReference>
<dbReference type="GO" id="GO:1990904">
    <property type="term" value="C:ribonucleoprotein complex"/>
    <property type="evidence" value="ECO:0007669"/>
    <property type="project" value="UniProtKB-KW"/>
</dbReference>
<dbReference type="EMBL" id="JAHHHD010000001">
    <property type="protein sequence ID" value="MBW4657090.1"/>
    <property type="molecule type" value="Genomic_DNA"/>
</dbReference>
<dbReference type="AlphaFoldDB" id="A0A951Q897"/>
<dbReference type="InterPro" id="IPR001787">
    <property type="entry name" value="Ribosomal_bL21"/>
</dbReference>
<evidence type="ECO:0000256" key="6">
    <source>
        <dbReference type="HAMAP-Rule" id="MF_01363"/>
    </source>
</evidence>
<organism evidence="9 10">
    <name type="scientific">Drouetiella hepatica Uher 2000/2452</name>
    <dbReference type="NCBI Taxonomy" id="904376"/>
    <lineage>
        <taxon>Bacteria</taxon>
        <taxon>Bacillati</taxon>
        <taxon>Cyanobacteriota</taxon>
        <taxon>Cyanophyceae</taxon>
        <taxon>Oculatellales</taxon>
        <taxon>Oculatellaceae</taxon>
        <taxon>Drouetiella</taxon>
    </lineage>
</organism>
<proteinExistence type="inferred from homology"/>
<reference evidence="9" key="2">
    <citation type="journal article" date="2022" name="Microbiol. Resour. Announc.">
        <title>Metagenome Sequencing to Explore Phylogenomics of Terrestrial Cyanobacteria.</title>
        <authorList>
            <person name="Ward R.D."/>
            <person name="Stajich J.E."/>
            <person name="Johansen J.R."/>
            <person name="Huntemann M."/>
            <person name="Clum A."/>
            <person name="Foster B."/>
            <person name="Foster B."/>
            <person name="Roux S."/>
            <person name="Palaniappan K."/>
            <person name="Varghese N."/>
            <person name="Mukherjee S."/>
            <person name="Reddy T.B.K."/>
            <person name="Daum C."/>
            <person name="Copeland A."/>
            <person name="Chen I.A."/>
            <person name="Ivanova N.N."/>
            <person name="Kyrpides N.C."/>
            <person name="Shapiro N."/>
            <person name="Eloe-Fadrosh E.A."/>
            <person name="Pietrasiak N."/>
        </authorList>
    </citation>
    <scope>NUCLEOTIDE SEQUENCE</scope>
    <source>
        <strain evidence="9">UHER 2000/2452</strain>
    </source>
</reference>
<dbReference type="NCBIfam" id="TIGR00061">
    <property type="entry name" value="L21"/>
    <property type="match status" value="1"/>
</dbReference>
<sequence length="133" mass="14716">MAYAIIETGGKQLRVEPGRFYDVERLAVDEDASVTIDKVFFIDYDGESSVGQPFVEGATVEGTVLRHMRGRKIIVYKMRPKKKTRKKQGHRQELTRLMINSISVGGEVLASADASAPVSAEPPELSFEEASVE</sequence>
<evidence type="ECO:0000256" key="4">
    <source>
        <dbReference type="ARBA" id="ARBA00022980"/>
    </source>
</evidence>
<dbReference type="InterPro" id="IPR028909">
    <property type="entry name" value="bL21-like"/>
</dbReference>
<dbReference type="PROSITE" id="PS01169">
    <property type="entry name" value="RIBOSOMAL_L21"/>
    <property type="match status" value="1"/>
</dbReference>
<comment type="subunit">
    <text evidence="6">Part of the 50S ribosomal subunit. Contacts protein L20.</text>
</comment>
<dbReference type="GO" id="GO:0005737">
    <property type="term" value="C:cytoplasm"/>
    <property type="evidence" value="ECO:0007669"/>
    <property type="project" value="UniProtKB-ARBA"/>
</dbReference>
<evidence type="ECO:0000256" key="2">
    <source>
        <dbReference type="ARBA" id="ARBA00022730"/>
    </source>
</evidence>
<accession>A0A951Q897</accession>
<keyword evidence="5 6" id="KW-0687">Ribonucleoprotein</keyword>
<dbReference type="PANTHER" id="PTHR21349:SF0">
    <property type="entry name" value="LARGE RIBOSOMAL SUBUNIT PROTEIN BL21M"/>
    <property type="match status" value="1"/>
</dbReference>
<evidence type="ECO:0000256" key="5">
    <source>
        <dbReference type="ARBA" id="ARBA00023274"/>
    </source>
</evidence>
<name>A0A951Q897_9CYAN</name>
<dbReference type="HAMAP" id="MF_01363">
    <property type="entry name" value="Ribosomal_bL21"/>
    <property type="match status" value="1"/>
</dbReference>